<accession>A0A3B0UEL3</accession>
<reference evidence="1" key="1">
    <citation type="submission" date="2018-06" db="EMBL/GenBank/DDBJ databases">
        <authorList>
            <person name="Zhirakovskaya E."/>
        </authorList>
    </citation>
    <scope>NUCLEOTIDE SEQUENCE</scope>
</reference>
<gene>
    <name evidence="1" type="ORF">MNBD_ALPHA12-351</name>
</gene>
<evidence type="ECO:0000313" key="1">
    <source>
        <dbReference type="EMBL" id="VAW18036.1"/>
    </source>
</evidence>
<feature type="non-terminal residue" evidence="1">
    <location>
        <position position="1"/>
    </location>
</feature>
<organism evidence="1">
    <name type="scientific">hydrothermal vent metagenome</name>
    <dbReference type="NCBI Taxonomy" id="652676"/>
    <lineage>
        <taxon>unclassified sequences</taxon>
        <taxon>metagenomes</taxon>
        <taxon>ecological metagenomes</taxon>
    </lineage>
</organism>
<dbReference type="AlphaFoldDB" id="A0A3B0UEL3"/>
<protein>
    <submittedName>
        <fullName evidence="1">Uncharacterized protein</fullName>
    </submittedName>
</protein>
<proteinExistence type="predicted"/>
<dbReference type="EMBL" id="UOEO01000081">
    <property type="protein sequence ID" value="VAW18036.1"/>
    <property type="molecule type" value="Genomic_DNA"/>
</dbReference>
<sequence length="46" mass="5117">FVSRVYMPRGAHRICHDALNPRCVKCCPCGGAAKKLADLLFFHLNS</sequence>
<name>A0A3B0UEL3_9ZZZZ</name>